<evidence type="ECO:0000313" key="2">
    <source>
        <dbReference type="Proteomes" id="UP000886998"/>
    </source>
</evidence>
<comment type="caution">
    <text evidence="1">The sequence shown here is derived from an EMBL/GenBank/DDBJ whole genome shotgun (WGS) entry which is preliminary data.</text>
</comment>
<keyword evidence="2" id="KW-1185">Reference proteome</keyword>
<organism evidence="1 2">
    <name type="scientific">Trichonephila inaurata madagascariensis</name>
    <dbReference type="NCBI Taxonomy" id="2747483"/>
    <lineage>
        <taxon>Eukaryota</taxon>
        <taxon>Metazoa</taxon>
        <taxon>Ecdysozoa</taxon>
        <taxon>Arthropoda</taxon>
        <taxon>Chelicerata</taxon>
        <taxon>Arachnida</taxon>
        <taxon>Araneae</taxon>
        <taxon>Araneomorphae</taxon>
        <taxon>Entelegynae</taxon>
        <taxon>Araneoidea</taxon>
        <taxon>Nephilidae</taxon>
        <taxon>Trichonephila</taxon>
        <taxon>Trichonephila inaurata</taxon>
    </lineage>
</organism>
<dbReference type="PANTHER" id="PTHR31511">
    <property type="entry name" value="PROTEIN CBG23764"/>
    <property type="match status" value="1"/>
</dbReference>
<accession>A0A8X7CES7</accession>
<dbReference type="EMBL" id="BMAV01017645">
    <property type="protein sequence ID" value="GFY69484.1"/>
    <property type="molecule type" value="Genomic_DNA"/>
</dbReference>
<dbReference type="Proteomes" id="UP000886998">
    <property type="component" value="Unassembled WGS sequence"/>
</dbReference>
<reference evidence="1" key="1">
    <citation type="submission" date="2020-08" db="EMBL/GenBank/DDBJ databases">
        <title>Multicomponent nature underlies the extraordinary mechanical properties of spider dragline silk.</title>
        <authorList>
            <person name="Kono N."/>
            <person name="Nakamura H."/>
            <person name="Mori M."/>
            <person name="Yoshida Y."/>
            <person name="Ohtoshi R."/>
            <person name="Malay A.D."/>
            <person name="Moran D.A.P."/>
            <person name="Tomita M."/>
            <person name="Numata K."/>
            <person name="Arakawa K."/>
        </authorList>
    </citation>
    <scope>NUCLEOTIDE SEQUENCE</scope>
</reference>
<dbReference type="PANTHER" id="PTHR31511:SF12">
    <property type="entry name" value="RHO TERMINATION FACTOR N-TERMINAL DOMAIN-CONTAINING PROTEIN"/>
    <property type="match status" value="1"/>
</dbReference>
<dbReference type="AlphaFoldDB" id="A0A8X7CES7"/>
<protein>
    <submittedName>
        <fullName evidence="1">Uncharacterized protein</fullName>
    </submittedName>
</protein>
<gene>
    <name evidence="1" type="ORF">TNIN_197121</name>
</gene>
<name>A0A8X7CES7_9ARAC</name>
<proteinExistence type="predicted"/>
<sequence>MQKGIQSEEKNNFSRIKVSPFENAKAMEKNFPSKFNDPVYLRKRLPTGKEFLKNFPAPSQKRTFSFYFSELEMRVWILLKCTHPFRVLNWVIASCNEFENRGSGWEFQELLKNELMIAIYKPLAAASCIPLPSKLIKKKAISNIKNEDQNFFLWCALVHLHLAQANANRTLENSDPPTCYLQFVCLFSKLFSPTDLAPLFRKGKAVLNNRLNHPTIPYPF</sequence>
<evidence type="ECO:0000313" key="1">
    <source>
        <dbReference type="EMBL" id="GFY69484.1"/>
    </source>
</evidence>
<dbReference type="OrthoDB" id="6436795at2759"/>